<keyword evidence="2 6" id="KW-0032">Aminotransferase</keyword>
<dbReference type="Gene3D" id="3.90.1150.10">
    <property type="entry name" value="Aspartate Aminotransferase, domain 1"/>
    <property type="match status" value="1"/>
</dbReference>
<evidence type="ECO:0000313" key="6">
    <source>
        <dbReference type="EMBL" id="MFC4247593.1"/>
    </source>
</evidence>
<dbReference type="GeneID" id="71856187"/>
<evidence type="ECO:0000256" key="4">
    <source>
        <dbReference type="ARBA" id="ARBA00022898"/>
    </source>
</evidence>
<evidence type="ECO:0000256" key="1">
    <source>
        <dbReference type="ARBA" id="ARBA00001933"/>
    </source>
</evidence>
<protein>
    <submittedName>
        <fullName evidence="6">Aspartate aminotransferase family protein</fullName>
    </submittedName>
</protein>
<dbReference type="Pfam" id="PF00202">
    <property type="entry name" value="Aminotran_3"/>
    <property type="match status" value="1"/>
</dbReference>
<dbReference type="CDD" id="cd00610">
    <property type="entry name" value="OAT_like"/>
    <property type="match status" value="1"/>
</dbReference>
<dbReference type="InterPro" id="IPR049704">
    <property type="entry name" value="Aminotrans_3_PPA_site"/>
</dbReference>
<accession>A0ABD5P0M2</accession>
<dbReference type="PROSITE" id="PS00600">
    <property type="entry name" value="AA_TRANSFER_CLASS_3"/>
    <property type="match status" value="1"/>
</dbReference>
<organism evidence="6 7">
    <name type="scientific">Natribaculum luteum</name>
    <dbReference type="NCBI Taxonomy" id="1586232"/>
    <lineage>
        <taxon>Archaea</taxon>
        <taxon>Methanobacteriati</taxon>
        <taxon>Methanobacteriota</taxon>
        <taxon>Stenosarchaea group</taxon>
        <taxon>Halobacteria</taxon>
        <taxon>Halobacteriales</taxon>
        <taxon>Natrialbaceae</taxon>
        <taxon>Natribaculum</taxon>
    </lineage>
</organism>
<dbReference type="InterPro" id="IPR015421">
    <property type="entry name" value="PyrdxlP-dep_Trfase_major"/>
</dbReference>
<name>A0ABD5P0M2_9EURY</name>
<comment type="caution">
    <text evidence="6">The sequence shown here is derived from an EMBL/GenBank/DDBJ whole genome shotgun (WGS) entry which is preliminary data.</text>
</comment>
<dbReference type="InterPro" id="IPR015422">
    <property type="entry name" value="PyrdxlP-dep_Trfase_small"/>
</dbReference>
<dbReference type="PANTHER" id="PTHR11986">
    <property type="entry name" value="AMINOTRANSFERASE CLASS III"/>
    <property type="match status" value="1"/>
</dbReference>
<keyword evidence="4 5" id="KW-0663">Pyridoxal phosphate</keyword>
<evidence type="ECO:0000256" key="5">
    <source>
        <dbReference type="RuleBase" id="RU003560"/>
    </source>
</evidence>
<dbReference type="InterPro" id="IPR050103">
    <property type="entry name" value="Class-III_PLP-dep_AT"/>
</dbReference>
<evidence type="ECO:0000256" key="2">
    <source>
        <dbReference type="ARBA" id="ARBA00022576"/>
    </source>
</evidence>
<dbReference type="PANTHER" id="PTHR11986:SF79">
    <property type="entry name" value="ACETYLORNITHINE AMINOTRANSFERASE, MITOCHONDRIAL"/>
    <property type="match status" value="1"/>
</dbReference>
<proteinExistence type="inferred from homology"/>
<reference evidence="6 7" key="1">
    <citation type="journal article" date="2014" name="Int. J. Syst. Evol. Microbiol.">
        <title>Complete genome sequence of Corynebacterium casei LMG S-19264T (=DSM 44701T), isolated from a smear-ripened cheese.</title>
        <authorList>
            <consortium name="US DOE Joint Genome Institute (JGI-PGF)"/>
            <person name="Walter F."/>
            <person name="Albersmeier A."/>
            <person name="Kalinowski J."/>
            <person name="Ruckert C."/>
        </authorList>
    </citation>
    <scope>NUCLEOTIDE SEQUENCE [LARGE SCALE GENOMIC DNA]</scope>
    <source>
        <strain evidence="6 7">IBRC-M 10912</strain>
    </source>
</reference>
<dbReference type="SUPFAM" id="SSF53383">
    <property type="entry name" value="PLP-dependent transferases"/>
    <property type="match status" value="1"/>
</dbReference>
<keyword evidence="3" id="KW-0808">Transferase</keyword>
<dbReference type="Proteomes" id="UP001595821">
    <property type="component" value="Unassembled WGS sequence"/>
</dbReference>
<dbReference type="InterPro" id="IPR015424">
    <property type="entry name" value="PyrdxlP-dep_Trfase"/>
</dbReference>
<dbReference type="PIRSF" id="PIRSF000521">
    <property type="entry name" value="Transaminase_4ab_Lys_Orn"/>
    <property type="match status" value="1"/>
</dbReference>
<gene>
    <name evidence="6" type="ORF">ACFOZ7_11460</name>
</gene>
<evidence type="ECO:0000256" key="3">
    <source>
        <dbReference type="ARBA" id="ARBA00022679"/>
    </source>
</evidence>
<dbReference type="InterPro" id="IPR005814">
    <property type="entry name" value="Aminotrans_3"/>
</dbReference>
<sequence>MTAGPPIHDLHFDEAPNVETKIPGPRSRRLLERQEAIDSGAVAYPKVVPIALEEGRGSTLKDVDGNVFLDFFAGIGVMNVGHSNPYVLEAVNDQTSKLVHTIDFPTEARLEFIEAVNDVAPPGLRDQCKMVFGGPSGSDANEASIKLAKQYTGRHGLLAFEGSYHGGTAGALSLTGGVKYKAGYEPLLPDAIHVRYPYPYRESLSDDDAEAVCPRGDCCGRMSCARSLEAVKEKFEGPYSGHEPPAAIWVEPIQGEGGVVVPPKGFLQGLRDIADDNDALLVADEIQSGFGRTGKWWACEHYDVTPDVITMAKGIGGAGLPLGATLYHEQFDTWGPGGHIGTFRGNVPAMRGGTAAIEYVQEHDLLEHATELGEYIRSRLQDVDSHLVGEVRGEGLFVGVELIDEDGEPSADLVKAVQTRCYENGVLIWKAGREGNVLRLLPPLVTTHEQAEIGLDIVTDALRAATSGDLP</sequence>
<dbReference type="Gene3D" id="3.40.640.10">
    <property type="entry name" value="Type I PLP-dependent aspartate aminotransferase-like (Major domain)"/>
    <property type="match status" value="1"/>
</dbReference>
<evidence type="ECO:0000313" key="7">
    <source>
        <dbReference type="Proteomes" id="UP001595821"/>
    </source>
</evidence>
<dbReference type="GO" id="GO:0008483">
    <property type="term" value="F:transaminase activity"/>
    <property type="evidence" value="ECO:0007669"/>
    <property type="project" value="UniProtKB-KW"/>
</dbReference>
<dbReference type="AlphaFoldDB" id="A0ABD5P0M2"/>
<dbReference type="RefSeq" id="WP_246975171.1">
    <property type="nucleotide sequence ID" value="NZ_CP095398.1"/>
</dbReference>
<comment type="cofactor">
    <cofactor evidence="1">
        <name>pyridoxal 5'-phosphate</name>
        <dbReference type="ChEBI" id="CHEBI:597326"/>
    </cofactor>
</comment>
<comment type="similarity">
    <text evidence="5">Belongs to the class-III pyridoxal-phosphate-dependent aminotransferase family.</text>
</comment>
<dbReference type="EMBL" id="JBHSDJ010000075">
    <property type="protein sequence ID" value="MFC4247593.1"/>
    <property type="molecule type" value="Genomic_DNA"/>
</dbReference>